<keyword evidence="2" id="KW-0408">Iron</keyword>
<keyword evidence="2" id="KW-0349">Heme</keyword>
<dbReference type="InterPro" id="IPR004329">
    <property type="entry name" value="CcmE"/>
</dbReference>
<dbReference type="SUPFAM" id="SSF82093">
    <property type="entry name" value="Heme chaperone CcmE"/>
    <property type="match status" value="1"/>
</dbReference>
<organism evidence="5 6">
    <name type="scientific">Evansella vedderi</name>
    <dbReference type="NCBI Taxonomy" id="38282"/>
    <lineage>
        <taxon>Bacteria</taxon>
        <taxon>Bacillati</taxon>
        <taxon>Bacillota</taxon>
        <taxon>Bacilli</taxon>
        <taxon>Bacillales</taxon>
        <taxon>Bacillaceae</taxon>
        <taxon>Evansella</taxon>
    </lineage>
</organism>
<comment type="subcellular location">
    <subcellularLocation>
        <location evidence="1">Membrane</location>
    </subcellularLocation>
</comment>
<evidence type="ECO:0000313" key="6">
    <source>
        <dbReference type="Proteomes" id="UP001230005"/>
    </source>
</evidence>
<dbReference type="Pfam" id="PF03100">
    <property type="entry name" value="CcmE"/>
    <property type="match status" value="1"/>
</dbReference>
<gene>
    <name evidence="5" type="ORF">J2S74_005259</name>
</gene>
<dbReference type="EMBL" id="JAUSUG010000034">
    <property type="protein sequence ID" value="MDQ0257797.1"/>
    <property type="molecule type" value="Genomic_DNA"/>
</dbReference>
<keyword evidence="4" id="KW-0472">Membrane</keyword>
<dbReference type="Gene3D" id="2.40.50.140">
    <property type="entry name" value="Nucleic acid-binding proteins"/>
    <property type="match status" value="1"/>
</dbReference>
<protein>
    <submittedName>
        <fullName evidence="5">Cytochrome c-type biogenesis protein CcmE</fullName>
    </submittedName>
</protein>
<dbReference type="InterPro" id="IPR036127">
    <property type="entry name" value="CcmE-like_sf"/>
</dbReference>
<evidence type="ECO:0000256" key="3">
    <source>
        <dbReference type="ARBA" id="ARBA00022748"/>
    </source>
</evidence>
<keyword evidence="6" id="KW-1185">Reference proteome</keyword>
<reference evidence="5 6" key="1">
    <citation type="submission" date="2023-07" db="EMBL/GenBank/DDBJ databases">
        <title>Genomic Encyclopedia of Type Strains, Phase IV (KMG-IV): sequencing the most valuable type-strain genomes for metagenomic binning, comparative biology and taxonomic classification.</title>
        <authorList>
            <person name="Goeker M."/>
        </authorList>
    </citation>
    <scope>NUCLEOTIDE SEQUENCE [LARGE SCALE GENOMIC DNA]</scope>
    <source>
        <strain evidence="5 6">DSM 9768</strain>
    </source>
</reference>
<dbReference type="Proteomes" id="UP001230005">
    <property type="component" value="Unassembled WGS sequence"/>
</dbReference>
<proteinExistence type="predicted"/>
<dbReference type="InterPro" id="IPR012340">
    <property type="entry name" value="NA-bd_OB-fold"/>
</dbReference>
<evidence type="ECO:0000256" key="4">
    <source>
        <dbReference type="ARBA" id="ARBA00023136"/>
    </source>
</evidence>
<keyword evidence="3" id="KW-0201">Cytochrome c-type biogenesis</keyword>
<keyword evidence="2" id="KW-0479">Metal-binding</keyword>
<dbReference type="RefSeq" id="WP_307332087.1">
    <property type="nucleotide sequence ID" value="NZ_JAUSUG010000034.1"/>
</dbReference>
<evidence type="ECO:0000256" key="2">
    <source>
        <dbReference type="ARBA" id="ARBA00022617"/>
    </source>
</evidence>
<accession>A0ABU0A2T2</accession>
<comment type="caution">
    <text evidence="5">The sequence shown here is derived from an EMBL/GenBank/DDBJ whole genome shotgun (WGS) entry which is preliminary data.</text>
</comment>
<evidence type="ECO:0000256" key="1">
    <source>
        <dbReference type="ARBA" id="ARBA00004370"/>
    </source>
</evidence>
<name>A0ABU0A2T2_9BACI</name>
<evidence type="ECO:0000313" key="5">
    <source>
        <dbReference type="EMBL" id="MDQ0257797.1"/>
    </source>
</evidence>
<sequence length="150" mass="16825">MKKNTKVFLGSSALLLSILILLITATPASSGSEISILEAKVNGAQYEGRYVTTEGFLQAGSVDWRADEIELRFTIEDEEGNTLDVFHHGVRPDNFSDEVIVIVHGYLQEDGVFEAERVQTRCPSVYEAEDPENYDADFHRELLREGNNED</sequence>